<dbReference type="Proteomes" id="UP000718281">
    <property type="component" value="Unassembled WGS sequence"/>
</dbReference>
<protein>
    <submittedName>
        <fullName evidence="1">Uncharacterized protein</fullName>
    </submittedName>
</protein>
<comment type="caution">
    <text evidence="1">The sequence shown here is derived from an EMBL/GenBank/DDBJ whole genome shotgun (WGS) entry which is preliminary data.</text>
</comment>
<reference evidence="1 2" key="1">
    <citation type="submission" date="2020-10" db="EMBL/GenBank/DDBJ databases">
        <title>Connecting structure to function with the recovery of over 1000 high-quality activated sludge metagenome-assembled genomes encoding full-length rRNA genes using long-read sequencing.</title>
        <authorList>
            <person name="Singleton C.M."/>
            <person name="Petriglieri F."/>
            <person name="Kristensen J.M."/>
            <person name="Kirkegaard R.H."/>
            <person name="Michaelsen T.Y."/>
            <person name="Andersen M.H."/>
            <person name="Karst S.M."/>
            <person name="Dueholm M.S."/>
            <person name="Nielsen P.H."/>
            <person name="Albertsen M."/>
        </authorList>
    </citation>
    <scope>NUCLEOTIDE SEQUENCE [LARGE SCALE GENOMIC DNA]</scope>
    <source>
        <strain evidence="1">AalE_18-Q3-R2-46_BAT3C.188</strain>
    </source>
</reference>
<accession>A0A935CEQ4</accession>
<dbReference type="EMBL" id="JADIXZ010000003">
    <property type="protein sequence ID" value="MBK6300246.1"/>
    <property type="molecule type" value="Genomic_DNA"/>
</dbReference>
<sequence>MDSIAAARDSASRRAEIRAATRTVTELVASLWQVQGGELGTLLGELDALAAVACGGRVAVVGEAESRGEIAASQAGSTAGWVAEHAPTLAAGE</sequence>
<gene>
    <name evidence="1" type="ORF">IPF40_04050</name>
</gene>
<name>A0A935CEQ4_9MICO</name>
<evidence type="ECO:0000313" key="2">
    <source>
        <dbReference type="Proteomes" id="UP000718281"/>
    </source>
</evidence>
<organism evidence="1 2">
    <name type="scientific">Candidatus Phosphoribacter hodrii</name>
    <dbReference type="NCBI Taxonomy" id="2953743"/>
    <lineage>
        <taxon>Bacteria</taxon>
        <taxon>Bacillati</taxon>
        <taxon>Actinomycetota</taxon>
        <taxon>Actinomycetes</taxon>
        <taxon>Micrococcales</taxon>
        <taxon>Dermatophilaceae</taxon>
        <taxon>Candidatus Phosphoribacter</taxon>
    </lineage>
</organism>
<proteinExistence type="predicted"/>
<dbReference type="AlphaFoldDB" id="A0A935CEQ4"/>
<evidence type="ECO:0000313" key="1">
    <source>
        <dbReference type="EMBL" id="MBK6300246.1"/>
    </source>
</evidence>